<evidence type="ECO:0000256" key="3">
    <source>
        <dbReference type="SAM" id="MobiDB-lite"/>
    </source>
</evidence>
<dbReference type="InterPro" id="IPR036291">
    <property type="entry name" value="NAD(P)-bd_dom_sf"/>
</dbReference>
<evidence type="ECO:0000256" key="1">
    <source>
        <dbReference type="ARBA" id="ARBA00022857"/>
    </source>
</evidence>
<dbReference type="SUPFAM" id="SSF50129">
    <property type="entry name" value="GroES-like"/>
    <property type="match status" value="1"/>
</dbReference>
<name>A0ABY5L1C8_9CELL</name>
<feature type="region of interest" description="Disordered" evidence="3">
    <location>
        <begin position="292"/>
        <end position="312"/>
    </location>
</feature>
<protein>
    <submittedName>
        <fullName evidence="5">NADP-dependent oxidoreductase</fullName>
    </submittedName>
</protein>
<keyword evidence="6" id="KW-1185">Reference proteome</keyword>
<dbReference type="CDD" id="cd05289">
    <property type="entry name" value="MDR_like_2"/>
    <property type="match status" value="1"/>
</dbReference>
<dbReference type="Proteomes" id="UP001316189">
    <property type="component" value="Chromosome"/>
</dbReference>
<dbReference type="Pfam" id="PF13602">
    <property type="entry name" value="ADH_zinc_N_2"/>
    <property type="match status" value="1"/>
</dbReference>
<dbReference type="RefSeq" id="WP_227568012.1">
    <property type="nucleotide sequence ID" value="NZ_CP101988.1"/>
</dbReference>
<dbReference type="EMBL" id="CP101988">
    <property type="protein sequence ID" value="UUI75868.1"/>
    <property type="molecule type" value="Genomic_DNA"/>
</dbReference>
<dbReference type="Pfam" id="PF08240">
    <property type="entry name" value="ADH_N"/>
    <property type="match status" value="1"/>
</dbReference>
<keyword evidence="2" id="KW-0560">Oxidoreductase</keyword>
<feature type="compositionally biased region" description="Basic and acidic residues" evidence="3">
    <location>
        <begin position="292"/>
        <end position="301"/>
    </location>
</feature>
<organism evidence="5 6">
    <name type="scientific">Cellulomonas chengniuliangii</name>
    <dbReference type="NCBI Taxonomy" id="2968084"/>
    <lineage>
        <taxon>Bacteria</taxon>
        <taxon>Bacillati</taxon>
        <taxon>Actinomycetota</taxon>
        <taxon>Actinomycetes</taxon>
        <taxon>Micrococcales</taxon>
        <taxon>Cellulomonadaceae</taxon>
        <taxon>Cellulomonas</taxon>
    </lineage>
</organism>
<dbReference type="Gene3D" id="3.90.180.10">
    <property type="entry name" value="Medium-chain alcohol dehydrogenases, catalytic domain"/>
    <property type="match status" value="1"/>
</dbReference>
<feature type="domain" description="Enoyl reductase (ER)" evidence="4">
    <location>
        <begin position="11"/>
        <end position="310"/>
    </location>
</feature>
<evidence type="ECO:0000313" key="6">
    <source>
        <dbReference type="Proteomes" id="UP001316189"/>
    </source>
</evidence>
<reference evidence="5 6" key="1">
    <citation type="submission" date="2022-07" db="EMBL/GenBank/DDBJ databases">
        <title>Novel species in genus cellulomonas.</title>
        <authorList>
            <person name="Ye L."/>
        </authorList>
    </citation>
    <scope>NUCLEOTIDE SEQUENCE [LARGE SCALE GENOMIC DNA]</scope>
    <source>
        <strain evidence="6">zg-Y338</strain>
    </source>
</reference>
<dbReference type="SUPFAM" id="SSF51735">
    <property type="entry name" value="NAD(P)-binding Rossmann-fold domains"/>
    <property type="match status" value="1"/>
</dbReference>
<dbReference type="PANTHER" id="PTHR48106">
    <property type="entry name" value="QUINONE OXIDOREDUCTASE PIG3-RELATED"/>
    <property type="match status" value="1"/>
</dbReference>
<dbReference type="Gene3D" id="3.40.50.720">
    <property type="entry name" value="NAD(P)-binding Rossmann-like Domain"/>
    <property type="match status" value="1"/>
</dbReference>
<evidence type="ECO:0000256" key="2">
    <source>
        <dbReference type="ARBA" id="ARBA00023002"/>
    </source>
</evidence>
<keyword evidence="1" id="KW-0521">NADP</keyword>
<sequence>MSRVVVAQAYGGPEALAVVEAQESPPGPGEALVEVRAAGVNPADWKRYSGLWGTDPSRLPMRLGYEVAGVVLEAGPGVEQAVGDEVIAWPVAGGYAERLVVPARVLAPRPAGLSWAQSAGLLLSGAAAVHLLAATRVGPDDVVLVHGGSGGVGRLAVQLAALAGARVVATASPASHDDLRQLGAHPVAYGPGLLDRLEAITAQTGPFTAALDTVGEDEALDASVALVEDRSRIATIAGVARAAELGIATLGAGAGADPGNDIRDAARSRLARLADEGVLDVIVSRTYPLEDAGRAHSDSRGGHPRGKLVLIP</sequence>
<accession>A0ABY5L1C8</accession>
<dbReference type="SMART" id="SM00829">
    <property type="entry name" value="PKS_ER"/>
    <property type="match status" value="1"/>
</dbReference>
<evidence type="ECO:0000313" key="5">
    <source>
        <dbReference type="EMBL" id="UUI75868.1"/>
    </source>
</evidence>
<evidence type="ECO:0000259" key="4">
    <source>
        <dbReference type="SMART" id="SM00829"/>
    </source>
</evidence>
<dbReference type="InterPro" id="IPR020843">
    <property type="entry name" value="ER"/>
</dbReference>
<gene>
    <name evidence="5" type="ORF">NP064_02860</name>
</gene>
<dbReference type="InterPro" id="IPR013154">
    <property type="entry name" value="ADH-like_N"/>
</dbReference>
<dbReference type="InterPro" id="IPR011032">
    <property type="entry name" value="GroES-like_sf"/>
</dbReference>
<proteinExistence type="predicted"/>